<evidence type="ECO:0000313" key="2">
    <source>
        <dbReference type="EMBL" id="KAF4441109.1"/>
    </source>
</evidence>
<gene>
    <name evidence="2" type="ORF">F53441_12138</name>
</gene>
<dbReference type="OrthoDB" id="4508730at2759"/>
<accession>A0A8H4K0U6</accession>
<comment type="caution">
    <text evidence="2">The sequence shown here is derived from an EMBL/GenBank/DDBJ whole genome shotgun (WGS) entry which is preliminary data.</text>
</comment>
<evidence type="ECO:0000256" key="1">
    <source>
        <dbReference type="SAM" id="MobiDB-lite"/>
    </source>
</evidence>
<dbReference type="Proteomes" id="UP000605986">
    <property type="component" value="Unassembled WGS sequence"/>
</dbReference>
<proteinExistence type="predicted"/>
<protein>
    <submittedName>
        <fullName evidence="2">Uncharacterized protein</fullName>
    </submittedName>
</protein>
<feature type="compositionally biased region" description="Basic and acidic residues" evidence="1">
    <location>
        <begin position="15"/>
        <end position="35"/>
    </location>
</feature>
<feature type="region of interest" description="Disordered" evidence="1">
    <location>
        <begin position="1"/>
        <end position="35"/>
    </location>
</feature>
<evidence type="ECO:0000313" key="3">
    <source>
        <dbReference type="Proteomes" id="UP000605986"/>
    </source>
</evidence>
<sequence>MTNALDTERKKRKRELRDQQERKPPSKEFLLDHETKNIDEIKESLAEAESSKQENPVPLDLCWREFRLRSLEDVKYNPYERRPIQTIQFRSGPDYDFDGPEEKKKSSDDELVAFIEMFWEQQSEMFLSPITSKYPSTEACQLSTEDGKWKVDVQFLHEKYLILKMPRELFCENAKKDIPADAPPVFTYYGFIVATRASY</sequence>
<dbReference type="AlphaFoldDB" id="A0A8H4K0U6"/>
<organism evidence="2 3">
    <name type="scientific">Fusarium austroafricanum</name>
    <dbReference type="NCBI Taxonomy" id="2364996"/>
    <lineage>
        <taxon>Eukaryota</taxon>
        <taxon>Fungi</taxon>
        <taxon>Dikarya</taxon>
        <taxon>Ascomycota</taxon>
        <taxon>Pezizomycotina</taxon>
        <taxon>Sordariomycetes</taxon>
        <taxon>Hypocreomycetidae</taxon>
        <taxon>Hypocreales</taxon>
        <taxon>Nectriaceae</taxon>
        <taxon>Fusarium</taxon>
        <taxon>Fusarium concolor species complex</taxon>
    </lineage>
</organism>
<name>A0A8H4K0U6_9HYPO</name>
<reference evidence="2" key="1">
    <citation type="submission" date="2020-01" db="EMBL/GenBank/DDBJ databases">
        <title>Identification and distribution of gene clusters putatively required for synthesis of sphingolipid metabolism inhibitors in phylogenetically diverse species of the filamentous fungus Fusarium.</title>
        <authorList>
            <person name="Kim H.-S."/>
            <person name="Busman M."/>
            <person name="Brown D.W."/>
            <person name="Divon H."/>
            <person name="Uhlig S."/>
            <person name="Proctor R.H."/>
        </authorList>
    </citation>
    <scope>NUCLEOTIDE SEQUENCE</scope>
    <source>
        <strain evidence="2">NRRL 53441</strain>
    </source>
</reference>
<keyword evidence="3" id="KW-1185">Reference proteome</keyword>
<dbReference type="EMBL" id="JAADJG010000631">
    <property type="protein sequence ID" value="KAF4441109.1"/>
    <property type="molecule type" value="Genomic_DNA"/>
</dbReference>